<comment type="caution">
    <text evidence="4">The sequence shown here is derived from an EMBL/GenBank/DDBJ whole genome shotgun (WGS) entry which is preliminary data.</text>
</comment>
<dbReference type="InterPro" id="IPR002678">
    <property type="entry name" value="DUF34/NIF3"/>
</dbReference>
<dbReference type="PANTHER" id="PTHR13799:SF14">
    <property type="entry name" value="GTP CYCLOHYDROLASE 1 TYPE 2 HOMOLOG"/>
    <property type="match status" value="1"/>
</dbReference>
<organism evidence="4 5">
    <name type="scientific">Marinicrinis lubricantis</name>
    <dbReference type="NCBI Taxonomy" id="2086470"/>
    <lineage>
        <taxon>Bacteria</taxon>
        <taxon>Bacillati</taxon>
        <taxon>Bacillota</taxon>
        <taxon>Bacilli</taxon>
        <taxon>Bacillales</taxon>
        <taxon>Paenibacillaceae</taxon>
    </lineage>
</organism>
<gene>
    <name evidence="4" type="ORF">ACFPXP_04070</name>
</gene>
<accession>A0ABW1IKT9</accession>
<evidence type="ECO:0000313" key="5">
    <source>
        <dbReference type="Proteomes" id="UP001596250"/>
    </source>
</evidence>
<sequence>MKVQEVIDRVIFDTCGTNKLEVTADKLMSGSADMEVKGIVTTFMATVDVIKQAVELGANMIITHEPTFYTGMDDIEWLERDPVYLAKKKLIEENGIAIWRFHDHMHMGHTDRIYDGLLNDIGWEPFLMKKHPPHTYTIEETTLGELASFFKKRLNMQVIQIIGDPAMKCSKVGILVGGGSLGLGREQMPMELMRDQDLDVMVCGEILEWTLCAYVNDAQMLGMNKAMLVLGHERSEESGMKHMAQWLSPLVSGIPVTFVEAGEPFTYL</sequence>
<dbReference type="Proteomes" id="UP001596250">
    <property type="component" value="Unassembled WGS sequence"/>
</dbReference>
<keyword evidence="5" id="KW-1185">Reference proteome</keyword>
<dbReference type="RefSeq" id="WP_379892626.1">
    <property type="nucleotide sequence ID" value="NZ_CBCSCT010000018.1"/>
</dbReference>
<proteinExistence type="inferred from homology"/>
<dbReference type="InterPro" id="IPR036069">
    <property type="entry name" value="DUF34/NIF3_sf"/>
</dbReference>
<evidence type="ECO:0000256" key="3">
    <source>
        <dbReference type="ARBA" id="ARBA00022723"/>
    </source>
</evidence>
<dbReference type="SUPFAM" id="SSF102705">
    <property type="entry name" value="NIF3 (NGG1p interacting factor 3)-like"/>
    <property type="match status" value="1"/>
</dbReference>
<protein>
    <recommendedName>
        <fullName evidence="2">GTP cyclohydrolase 1 type 2 homolog</fullName>
    </recommendedName>
</protein>
<dbReference type="EMBL" id="JBHSQV010000028">
    <property type="protein sequence ID" value="MFC5985614.1"/>
    <property type="molecule type" value="Genomic_DNA"/>
</dbReference>
<name>A0ABW1IKT9_9BACL</name>
<evidence type="ECO:0000256" key="1">
    <source>
        <dbReference type="ARBA" id="ARBA00006964"/>
    </source>
</evidence>
<dbReference type="Pfam" id="PF01784">
    <property type="entry name" value="DUF34_NIF3"/>
    <property type="match status" value="1"/>
</dbReference>
<evidence type="ECO:0000313" key="4">
    <source>
        <dbReference type="EMBL" id="MFC5985614.1"/>
    </source>
</evidence>
<evidence type="ECO:0000256" key="2">
    <source>
        <dbReference type="ARBA" id="ARBA00022112"/>
    </source>
</evidence>
<dbReference type="PANTHER" id="PTHR13799">
    <property type="entry name" value="NGG1 INTERACTING FACTOR 3"/>
    <property type="match status" value="1"/>
</dbReference>
<comment type="similarity">
    <text evidence="1">Belongs to the GTP cyclohydrolase I type 2/NIF3 family.</text>
</comment>
<dbReference type="Gene3D" id="3.40.1390.30">
    <property type="entry name" value="NIF3 (NGG1p interacting factor 3)-like"/>
    <property type="match status" value="1"/>
</dbReference>
<keyword evidence="3" id="KW-0479">Metal-binding</keyword>
<reference evidence="5" key="1">
    <citation type="journal article" date="2019" name="Int. J. Syst. Evol. Microbiol.">
        <title>The Global Catalogue of Microorganisms (GCM) 10K type strain sequencing project: providing services to taxonomists for standard genome sequencing and annotation.</title>
        <authorList>
            <consortium name="The Broad Institute Genomics Platform"/>
            <consortium name="The Broad Institute Genome Sequencing Center for Infectious Disease"/>
            <person name="Wu L."/>
            <person name="Ma J."/>
        </authorList>
    </citation>
    <scope>NUCLEOTIDE SEQUENCE [LARGE SCALE GENOMIC DNA]</scope>
    <source>
        <strain evidence="5">CCM 8749</strain>
    </source>
</reference>